<dbReference type="EMBL" id="BNAG01000003">
    <property type="protein sequence ID" value="GHE68132.1"/>
    <property type="molecule type" value="Genomic_DNA"/>
</dbReference>
<accession>A0ABQ3IBX4</accession>
<evidence type="ECO:0000313" key="2">
    <source>
        <dbReference type="EMBL" id="GHE68132.1"/>
    </source>
</evidence>
<dbReference type="InterPro" id="IPR038081">
    <property type="entry name" value="CalX-like_sf"/>
</dbReference>
<name>A0ABQ3IBX4_9BACT</name>
<proteinExistence type="predicted"/>
<dbReference type="Proteomes" id="UP000658258">
    <property type="component" value="Unassembled WGS sequence"/>
</dbReference>
<dbReference type="PROSITE" id="PS51257">
    <property type="entry name" value="PROKAR_LIPOPROTEIN"/>
    <property type="match status" value="1"/>
</dbReference>
<sequence length="492" mass="54381">MRTYLKKGMAIIVMASLYACANDDSELAPQKTPASISFVQNLSVSEGSGENIISLKLDKPAGEASTVKVQVTNSQEAAFTTVPATINNQIELNIDKGTTETQIVFKPTNDELVNADRTIGFTLLSATNGLQLGSKSSIQVSISDDDQANTQPTVLNFEVSIAKVEESQSAIVKILFSERATQNGKLTLELEQLLATQQFSTTPAMSGTGTLELIIAQGQTEASFEVSVADDALFNRHDQVMFTITQVEGNFAIGEKRSTKLELIDNELKGMAKSFTSSAGNFSSTKTYEYDQQGRVSKVYWERGSHQPLRGVDTYTYAANGLIEKINQYPGIDEIFYQTNGRITRSEVINHGVVKSYRVYDYDQAGNVAGFAEYTLQSNGTYLQSIIMLYLYHENGNLYAHLTYSPGQGSEDPTLISERYYEHYLNVSNKFSAVEVIPTINAQRNLPSSFRMVENGHDLSYSISYEFDNEGKATKRLARSGQAIETVNYTYY</sequence>
<feature type="chain" id="PRO_5046536717" description="Calx-beta domain-containing protein" evidence="1">
    <location>
        <begin position="22"/>
        <end position="492"/>
    </location>
</feature>
<dbReference type="SUPFAM" id="SSF141072">
    <property type="entry name" value="CalX-like"/>
    <property type="match status" value="2"/>
</dbReference>
<protein>
    <recommendedName>
        <fullName evidence="4">Calx-beta domain-containing protein</fullName>
    </recommendedName>
</protein>
<keyword evidence="1" id="KW-0732">Signal</keyword>
<keyword evidence="3" id="KW-1185">Reference proteome</keyword>
<comment type="caution">
    <text evidence="2">The sequence shown here is derived from an EMBL/GenBank/DDBJ whole genome shotgun (WGS) entry which is preliminary data.</text>
</comment>
<feature type="signal peptide" evidence="1">
    <location>
        <begin position="1"/>
        <end position="21"/>
    </location>
</feature>
<evidence type="ECO:0008006" key="4">
    <source>
        <dbReference type="Google" id="ProtNLM"/>
    </source>
</evidence>
<dbReference type="Gene3D" id="2.60.40.2030">
    <property type="match status" value="2"/>
</dbReference>
<reference evidence="3" key="1">
    <citation type="journal article" date="2019" name="Int. J. Syst. Evol. Microbiol.">
        <title>The Global Catalogue of Microorganisms (GCM) 10K type strain sequencing project: providing services to taxonomists for standard genome sequencing and annotation.</title>
        <authorList>
            <consortium name="The Broad Institute Genomics Platform"/>
            <consortium name="The Broad Institute Genome Sequencing Center for Infectious Disease"/>
            <person name="Wu L."/>
            <person name="Ma J."/>
        </authorList>
    </citation>
    <scope>NUCLEOTIDE SEQUENCE [LARGE SCALE GENOMIC DNA]</scope>
    <source>
        <strain evidence="3">CGMCC 1.15111</strain>
    </source>
</reference>
<dbReference type="Gene3D" id="2.180.10.10">
    <property type="entry name" value="RHS repeat-associated core"/>
    <property type="match status" value="1"/>
</dbReference>
<evidence type="ECO:0000256" key="1">
    <source>
        <dbReference type="SAM" id="SignalP"/>
    </source>
</evidence>
<gene>
    <name evidence="2" type="ORF">GCM10011340_24800</name>
</gene>
<evidence type="ECO:0000313" key="3">
    <source>
        <dbReference type="Proteomes" id="UP000658258"/>
    </source>
</evidence>
<organism evidence="2 3">
    <name type="scientific">Roseivirga thermotolerans</name>
    <dbReference type="NCBI Taxonomy" id="1758176"/>
    <lineage>
        <taxon>Bacteria</taxon>
        <taxon>Pseudomonadati</taxon>
        <taxon>Bacteroidota</taxon>
        <taxon>Cytophagia</taxon>
        <taxon>Cytophagales</taxon>
        <taxon>Roseivirgaceae</taxon>
        <taxon>Roseivirga</taxon>
    </lineage>
</organism>